<dbReference type="STRING" id="203122.Sde_0186"/>
<dbReference type="GeneID" id="98611893"/>
<dbReference type="InterPro" id="IPR014833">
    <property type="entry name" value="TnsA_N"/>
</dbReference>
<evidence type="ECO:0000259" key="1">
    <source>
        <dbReference type="Pfam" id="PF08722"/>
    </source>
</evidence>
<organism evidence="2 3">
    <name type="scientific">Saccharophagus degradans (strain 2-40 / ATCC 43961 / DSM 17024)</name>
    <dbReference type="NCBI Taxonomy" id="203122"/>
    <lineage>
        <taxon>Bacteria</taxon>
        <taxon>Pseudomonadati</taxon>
        <taxon>Pseudomonadota</taxon>
        <taxon>Gammaproteobacteria</taxon>
        <taxon>Cellvibrionales</taxon>
        <taxon>Cellvibrionaceae</taxon>
        <taxon>Saccharophagus</taxon>
    </lineage>
</organism>
<evidence type="ECO:0000313" key="3">
    <source>
        <dbReference type="Proteomes" id="UP000001947"/>
    </source>
</evidence>
<accession>Q21PC9</accession>
<keyword evidence="3" id="KW-1185">Reference proteome</keyword>
<dbReference type="KEGG" id="sde:Sde_0186"/>
<dbReference type="HOGENOM" id="CLU_100949_1_0_6"/>
<dbReference type="Proteomes" id="UP000001947">
    <property type="component" value="Chromosome"/>
</dbReference>
<feature type="domain" description="TnsA endonuclease N-terminal" evidence="1">
    <location>
        <begin position="52"/>
        <end position="125"/>
    </location>
</feature>
<sequence length="233" mass="26913">MSRLTSKGGARSIPKNNRSITGRVSFRGAEESQPFESSLERDLLQVVSFDRAVTKAVSQPVEIAFDGHRRYFPDLLVEYESFKPVLFEVKYRKDLMENWRELKPKFKAAISFASERGMIFRVITEKEIRGNSLVENVRFLRGFMDIPVELGVKKSIVETLRVLGPCATPKILLEAAFDSDEWRLKGLRCLWFLIANQQVKTDLFKKLSMTSSIWINERSTCQIPLSYRLRLAR</sequence>
<dbReference type="EMBL" id="CP000282">
    <property type="protein sequence ID" value="ABD79450.1"/>
    <property type="molecule type" value="Genomic_DNA"/>
</dbReference>
<dbReference type="RefSeq" id="WP_011466674.1">
    <property type="nucleotide sequence ID" value="NC_007912.1"/>
</dbReference>
<reference evidence="2 3" key="1">
    <citation type="journal article" date="2008" name="PLoS Genet.">
        <title>Complete genome sequence of the complex carbohydrate-degrading marine bacterium, Saccharophagus degradans strain 2-40 T.</title>
        <authorList>
            <person name="Weiner R.M."/>
            <person name="Taylor L.E.II."/>
            <person name="Henrissat B."/>
            <person name="Hauser L."/>
            <person name="Land M."/>
            <person name="Coutinho P.M."/>
            <person name="Rancurel C."/>
            <person name="Saunders E.H."/>
            <person name="Longmire A.G."/>
            <person name="Zhang H."/>
            <person name="Bayer E.A."/>
            <person name="Gilbert H.J."/>
            <person name="Larimer F."/>
            <person name="Zhulin I.B."/>
            <person name="Ekborg N.A."/>
            <person name="Lamed R."/>
            <person name="Richardson P.M."/>
            <person name="Borovok I."/>
            <person name="Hutcheson S."/>
        </authorList>
    </citation>
    <scope>NUCLEOTIDE SEQUENCE [LARGE SCALE GENOMIC DNA]</scope>
    <source>
        <strain evidence="3">2-40 / ATCC 43961 / DSM 17024</strain>
    </source>
</reference>
<evidence type="ECO:0000313" key="2">
    <source>
        <dbReference type="EMBL" id="ABD79450.1"/>
    </source>
</evidence>
<proteinExistence type="predicted"/>
<dbReference type="AlphaFoldDB" id="Q21PC9"/>
<name>Q21PC9_SACD2</name>
<gene>
    <name evidence="2" type="ordered locus">Sde_0186</name>
</gene>
<dbReference type="OrthoDB" id="881413at2"/>
<dbReference type="Pfam" id="PF08722">
    <property type="entry name" value="Tn7_TnsA-like_N"/>
    <property type="match status" value="1"/>
</dbReference>
<dbReference type="eggNOG" id="ENOG5032A4T">
    <property type="taxonomic scope" value="Bacteria"/>
</dbReference>
<protein>
    <recommendedName>
        <fullName evidence="1">TnsA endonuclease N-terminal domain-containing protein</fullName>
    </recommendedName>
</protein>